<sequence length="64" mass="7109">MTHGGFNPTAHHAIHENGHRNGVLTAIEDFLKETPFPLSLHRAHSNNGLAIITVKDNKRDAFIK</sequence>
<proteinExistence type="predicted"/>
<dbReference type="AlphaFoldDB" id="A0A368W7Q9"/>
<evidence type="ECO:0000313" key="2">
    <source>
        <dbReference type="Proteomes" id="UP000252415"/>
    </source>
</evidence>
<name>A0A368W7Q9_9BACL</name>
<dbReference type="EMBL" id="QPJD01000002">
    <property type="protein sequence ID" value="RCW50889.1"/>
    <property type="molecule type" value="Genomic_DNA"/>
</dbReference>
<gene>
    <name evidence="1" type="ORF">DFP97_10281</name>
</gene>
<keyword evidence="2" id="KW-1185">Reference proteome</keyword>
<comment type="caution">
    <text evidence="1">The sequence shown here is derived from an EMBL/GenBank/DDBJ whole genome shotgun (WGS) entry which is preliminary data.</text>
</comment>
<organism evidence="1 2">
    <name type="scientific">Paenibacillus prosopidis</name>
    <dbReference type="NCBI Taxonomy" id="630520"/>
    <lineage>
        <taxon>Bacteria</taxon>
        <taxon>Bacillati</taxon>
        <taxon>Bacillota</taxon>
        <taxon>Bacilli</taxon>
        <taxon>Bacillales</taxon>
        <taxon>Paenibacillaceae</taxon>
        <taxon>Paenibacillus</taxon>
    </lineage>
</organism>
<evidence type="ECO:0000313" key="1">
    <source>
        <dbReference type="EMBL" id="RCW50889.1"/>
    </source>
</evidence>
<accession>A0A368W7Q9</accession>
<dbReference type="Proteomes" id="UP000252415">
    <property type="component" value="Unassembled WGS sequence"/>
</dbReference>
<protein>
    <submittedName>
        <fullName evidence="1">Uncharacterized protein</fullName>
    </submittedName>
</protein>
<reference evidence="1 2" key="1">
    <citation type="submission" date="2018-07" db="EMBL/GenBank/DDBJ databases">
        <title>Genomic Encyclopedia of Type Strains, Phase III (KMG-III): the genomes of soil and plant-associated and newly described type strains.</title>
        <authorList>
            <person name="Whitman W."/>
        </authorList>
    </citation>
    <scope>NUCLEOTIDE SEQUENCE [LARGE SCALE GENOMIC DNA]</scope>
    <source>
        <strain evidence="1 2">CECT 7506</strain>
    </source>
</reference>